<feature type="chain" id="PRO_5001634285" description="Apple domain-containing protein" evidence="2">
    <location>
        <begin position="20"/>
        <end position="340"/>
    </location>
</feature>
<gene>
    <name evidence="3" type="ORF">CSUB01_08403</name>
</gene>
<evidence type="ECO:0000313" key="3">
    <source>
        <dbReference type="EMBL" id="KDN70349.1"/>
    </source>
</evidence>
<sequence>MYFLSIYILIPIGAAAALAEQAVLGGGGSNCLSTASYDREATMEFCCPTSSHKGKEPVGSTVFTYTCNQFADPNETAKQASTPGECAQICSEDSSCDAGSWDVNSGRCFITRKGSSYTTVDWPNYILVKKTHETVNKNPQMPKTEDTAQCNVEKGDMEKQMKKDCKKKIKDLDSTHQNALKQAQDRCTDEKAVLEKEKTQCEADKSQKILEVGGKCQTTSTDLEKQLKDCRTKSQGLSGGPDSGSGITGGSGCNYISNNESSFQSCASGCKRFALNGVKYENHCGKYPTPVTHIKAEPNEYGSIQECLEKRCNLEPLCLGVSWNPEEVRLIVSYFSASRI</sequence>
<dbReference type="OrthoDB" id="4831104at2759"/>
<dbReference type="Gene3D" id="3.50.4.10">
    <property type="entry name" value="Hepatocyte Growth Factor"/>
    <property type="match status" value="1"/>
</dbReference>
<dbReference type="OMA" id="HCHAHIS"/>
<dbReference type="HOGENOM" id="CLU_711919_0_0_1"/>
<comment type="caution">
    <text evidence="3">The sequence shown here is derived from an EMBL/GenBank/DDBJ whole genome shotgun (WGS) entry which is preliminary data.</text>
</comment>
<evidence type="ECO:0008006" key="5">
    <source>
        <dbReference type="Google" id="ProtNLM"/>
    </source>
</evidence>
<accession>A0A066XRM0</accession>
<keyword evidence="1" id="KW-0175">Coiled coil</keyword>
<evidence type="ECO:0000256" key="1">
    <source>
        <dbReference type="SAM" id="Coils"/>
    </source>
</evidence>
<dbReference type="Proteomes" id="UP000027238">
    <property type="component" value="Unassembled WGS sequence"/>
</dbReference>
<keyword evidence="4" id="KW-1185">Reference proteome</keyword>
<dbReference type="eggNOG" id="ENOG502SUJS">
    <property type="taxonomic scope" value="Eukaryota"/>
</dbReference>
<reference evidence="4" key="1">
    <citation type="journal article" date="2014" name="Genome Announc.">
        <title>Draft genome sequence of Colletotrichum sublineola, a destructive pathogen of cultivated sorghum.</title>
        <authorList>
            <person name="Baroncelli R."/>
            <person name="Sanz-Martin J.M."/>
            <person name="Rech G.E."/>
            <person name="Sukno S.A."/>
            <person name="Thon M.R."/>
        </authorList>
    </citation>
    <scope>NUCLEOTIDE SEQUENCE [LARGE SCALE GENOMIC DNA]</scope>
    <source>
        <strain evidence="4">TX430BB</strain>
    </source>
</reference>
<organism evidence="3 4">
    <name type="scientific">Colletotrichum sublineola</name>
    <name type="common">Sorghum anthracnose fungus</name>
    <dbReference type="NCBI Taxonomy" id="1173701"/>
    <lineage>
        <taxon>Eukaryota</taxon>
        <taxon>Fungi</taxon>
        <taxon>Dikarya</taxon>
        <taxon>Ascomycota</taxon>
        <taxon>Pezizomycotina</taxon>
        <taxon>Sordariomycetes</taxon>
        <taxon>Hypocreomycetidae</taxon>
        <taxon>Glomerellales</taxon>
        <taxon>Glomerellaceae</taxon>
        <taxon>Colletotrichum</taxon>
        <taxon>Colletotrichum graminicola species complex</taxon>
    </lineage>
</organism>
<keyword evidence="2" id="KW-0732">Signal</keyword>
<protein>
    <recommendedName>
        <fullName evidence="5">Apple domain-containing protein</fullName>
    </recommendedName>
</protein>
<dbReference type="STRING" id="1173701.A0A066XRM0"/>
<feature type="signal peptide" evidence="2">
    <location>
        <begin position="1"/>
        <end position="19"/>
    </location>
</feature>
<evidence type="ECO:0000313" key="4">
    <source>
        <dbReference type="Proteomes" id="UP000027238"/>
    </source>
</evidence>
<feature type="coiled-coil region" evidence="1">
    <location>
        <begin position="162"/>
        <end position="200"/>
    </location>
</feature>
<dbReference type="EMBL" id="JMSE01000357">
    <property type="protein sequence ID" value="KDN70349.1"/>
    <property type="molecule type" value="Genomic_DNA"/>
</dbReference>
<name>A0A066XRM0_COLSU</name>
<proteinExistence type="predicted"/>
<dbReference type="AlphaFoldDB" id="A0A066XRM0"/>
<evidence type="ECO:0000256" key="2">
    <source>
        <dbReference type="SAM" id="SignalP"/>
    </source>
</evidence>